<evidence type="ECO:0000256" key="1">
    <source>
        <dbReference type="ARBA" id="ARBA00007074"/>
    </source>
</evidence>
<evidence type="ECO:0000256" key="3">
    <source>
        <dbReference type="ARBA" id="ARBA00022729"/>
    </source>
</evidence>
<keyword evidence="2" id="KW-0645">Protease</keyword>
<evidence type="ECO:0000313" key="8">
    <source>
        <dbReference type="Proteomes" id="UP001449225"/>
    </source>
</evidence>
<reference evidence="7 8" key="1">
    <citation type="submission" date="2024-03" db="EMBL/GenBank/DDBJ databases">
        <title>Community enrichment and isolation of bacterial strains for fucoidan degradation.</title>
        <authorList>
            <person name="Sichert A."/>
        </authorList>
    </citation>
    <scope>NUCLEOTIDE SEQUENCE [LARGE SCALE GENOMIC DNA]</scope>
    <source>
        <strain evidence="7 8">AS76</strain>
    </source>
</reference>
<protein>
    <submittedName>
        <fullName evidence="7">NlpC/P60 family protein</fullName>
    </submittedName>
</protein>
<gene>
    <name evidence="7" type="ORF">WNY58_11450</name>
</gene>
<dbReference type="InterPro" id="IPR038765">
    <property type="entry name" value="Papain-like_cys_pep_sf"/>
</dbReference>
<comment type="caution">
    <text evidence="7">The sequence shown here is derived from an EMBL/GenBank/DDBJ whole genome shotgun (WGS) entry which is preliminary data.</text>
</comment>
<dbReference type="Proteomes" id="UP001449225">
    <property type="component" value="Unassembled WGS sequence"/>
</dbReference>
<evidence type="ECO:0000256" key="4">
    <source>
        <dbReference type="ARBA" id="ARBA00022801"/>
    </source>
</evidence>
<keyword evidence="4" id="KW-0378">Hydrolase</keyword>
<sequence length="160" mass="18022">MNLRSINVLLFFILILQGCSSYSTRPSTASINIQPQSPVAHALLDQHKNWQGTPYQWGGESRQGVDCSAFTQLTYQTVFGYQLPRTTIAQVDSGVAIKQHQLTPGDLVFFKLGGNKQRHVGVYVEQGVFLHASTSKGVTLSRLDNPYWKQHYWKAVRPEK</sequence>
<keyword evidence="3" id="KW-0732">Signal</keyword>
<keyword evidence="5" id="KW-0788">Thiol protease</keyword>
<name>A0ABU9TTK7_9GAMM</name>
<keyword evidence="8" id="KW-1185">Reference proteome</keyword>
<dbReference type="SUPFAM" id="SSF54001">
    <property type="entry name" value="Cysteine proteinases"/>
    <property type="match status" value="1"/>
</dbReference>
<dbReference type="Pfam" id="PF00877">
    <property type="entry name" value="NLPC_P60"/>
    <property type="match status" value="1"/>
</dbReference>
<feature type="domain" description="NlpC/P60" evidence="6">
    <location>
        <begin position="37"/>
        <end position="159"/>
    </location>
</feature>
<dbReference type="RefSeq" id="WP_339890319.1">
    <property type="nucleotide sequence ID" value="NZ_CAXBCE010000003.1"/>
</dbReference>
<evidence type="ECO:0000313" key="7">
    <source>
        <dbReference type="EMBL" id="MEM5537007.1"/>
    </source>
</evidence>
<dbReference type="PANTHER" id="PTHR47360">
    <property type="entry name" value="MUREIN DD-ENDOPEPTIDASE MEPS/MUREIN LD-CARBOXYPEPTIDASE"/>
    <property type="match status" value="1"/>
</dbReference>
<evidence type="ECO:0000259" key="6">
    <source>
        <dbReference type="PROSITE" id="PS51935"/>
    </source>
</evidence>
<dbReference type="EMBL" id="JBBMRA010000010">
    <property type="protein sequence ID" value="MEM5537007.1"/>
    <property type="molecule type" value="Genomic_DNA"/>
</dbReference>
<organism evidence="7 8">
    <name type="scientific">Neptuniibacter pectenicola</name>
    <dbReference type="NCBI Taxonomy" id="1806669"/>
    <lineage>
        <taxon>Bacteria</taxon>
        <taxon>Pseudomonadati</taxon>
        <taxon>Pseudomonadota</taxon>
        <taxon>Gammaproteobacteria</taxon>
        <taxon>Oceanospirillales</taxon>
        <taxon>Oceanospirillaceae</taxon>
        <taxon>Neptuniibacter</taxon>
    </lineage>
</organism>
<comment type="similarity">
    <text evidence="1">Belongs to the peptidase C40 family.</text>
</comment>
<proteinExistence type="inferred from homology"/>
<dbReference type="PROSITE" id="PS51257">
    <property type="entry name" value="PROKAR_LIPOPROTEIN"/>
    <property type="match status" value="1"/>
</dbReference>
<dbReference type="PROSITE" id="PS51935">
    <property type="entry name" value="NLPC_P60"/>
    <property type="match status" value="1"/>
</dbReference>
<dbReference type="InterPro" id="IPR052062">
    <property type="entry name" value="Murein_DD/LD_carboxypeptidase"/>
</dbReference>
<evidence type="ECO:0000256" key="2">
    <source>
        <dbReference type="ARBA" id="ARBA00022670"/>
    </source>
</evidence>
<evidence type="ECO:0000256" key="5">
    <source>
        <dbReference type="ARBA" id="ARBA00022807"/>
    </source>
</evidence>
<dbReference type="InterPro" id="IPR000064">
    <property type="entry name" value="NLP_P60_dom"/>
</dbReference>
<accession>A0ABU9TTK7</accession>
<dbReference type="Gene3D" id="3.90.1720.10">
    <property type="entry name" value="endopeptidase domain like (from Nostoc punctiforme)"/>
    <property type="match status" value="1"/>
</dbReference>
<dbReference type="PANTHER" id="PTHR47360:SF1">
    <property type="entry name" value="ENDOPEPTIDASE NLPC-RELATED"/>
    <property type="match status" value="1"/>
</dbReference>